<proteinExistence type="predicted"/>
<name>A3U057_PSEBH</name>
<evidence type="ECO:0000313" key="1">
    <source>
        <dbReference type="EMBL" id="EAQ02688.1"/>
    </source>
</evidence>
<dbReference type="HOGENOM" id="CLU_3023634_0_0_5"/>
<organism evidence="1 2">
    <name type="scientific">Pseudooceanicola batsensis (strain ATCC BAA-863 / DSM 15984 / KCTC 12145 / HTCC2597)</name>
    <name type="common">Oceanicola batsensis</name>
    <dbReference type="NCBI Taxonomy" id="252305"/>
    <lineage>
        <taxon>Bacteria</taxon>
        <taxon>Pseudomonadati</taxon>
        <taxon>Pseudomonadota</taxon>
        <taxon>Alphaproteobacteria</taxon>
        <taxon>Rhodobacterales</taxon>
        <taxon>Paracoccaceae</taxon>
        <taxon>Pseudooceanicola</taxon>
    </lineage>
</organism>
<dbReference type="PROSITE" id="PS51257">
    <property type="entry name" value="PROKAR_LIPOPROTEIN"/>
    <property type="match status" value="1"/>
</dbReference>
<comment type="caution">
    <text evidence="1">The sequence shown here is derived from an EMBL/GenBank/DDBJ whole genome shotgun (WGS) entry which is preliminary data.</text>
</comment>
<keyword evidence="2" id="KW-1185">Reference proteome</keyword>
<dbReference type="Proteomes" id="UP000004318">
    <property type="component" value="Unassembled WGS sequence"/>
</dbReference>
<gene>
    <name evidence="1" type="ORF">OB2597_18267</name>
</gene>
<protein>
    <recommendedName>
        <fullName evidence="3">Lipoprotein</fullName>
    </recommendedName>
</protein>
<evidence type="ECO:0008006" key="3">
    <source>
        <dbReference type="Google" id="ProtNLM"/>
    </source>
</evidence>
<dbReference type="STRING" id="252305.OB2597_18267"/>
<evidence type="ECO:0000313" key="2">
    <source>
        <dbReference type="Proteomes" id="UP000004318"/>
    </source>
</evidence>
<dbReference type="RefSeq" id="WP_009803692.1">
    <property type="nucleotide sequence ID" value="NZ_AAMO01000007.1"/>
</dbReference>
<reference evidence="1 2" key="1">
    <citation type="journal article" date="2010" name="J. Bacteriol.">
        <title>Genome sequences of Oceanicola granulosus HTCC2516(T) and Oceanicola batsensis HTCC2597(TDelta).</title>
        <authorList>
            <person name="Thrash J.C."/>
            <person name="Cho J.C."/>
            <person name="Vergin K.L."/>
            <person name="Giovannoni S.J."/>
        </authorList>
    </citation>
    <scope>NUCLEOTIDE SEQUENCE [LARGE SCALE GENOMIC DNA]</scope>
    <source>
        <strain evidence="2">ATCC BAA-863 / DSM 15984 / KCTC 12145 / HTCC2597</strain>
    </source>
</reference>
<sequence>MIRFLLVLIGLGTLAACEPYQEPRANCFSFAASDPGADDCSFTPLAGATFADLRRE</sequence>
<dbReference type="EMBL" id="AAMO01000007">
    <property type="protein sequence ID" value="EAQ02688.1"/>
    <property type="molecule type" value="Genomic_DNA"/>
</dbReference>
<dbReference type="AlphaFoldDB" id="A3U057"/>
<accession>A3U057</accession>